<organism evidence="1">
    <name type="scientific">Apis mellifera</name>
    <name type="common">Honeybee</name>
    <dbReference type="NCBI Taxonomy" id="7460"/>
    <lineage>
        <taxon>Eukaryota</taxon>
        <taxon>Metazoa</taxon>
        <taxon>Ecdysozoa</taxon>
        <taxon>Arthropoda</taxon>
        <taxon>Hexapoda</taxon>
        <taxon>Insecta</taxon>
        <taxon>Pterygota</taxon>
        <taxon>Neoptera</taxon>
        <taxon>Endopterygota</taxon>
        <taxon>Hymenoptera</taxon>
        <taxon>Apocrita</taxon>
        <taxon>Aculeata</taxon>
        <taxon>Apoidea</taxon>
        <taxon>Anthophila</taxon>
        <taxon>Apidae</taxon>
        <taxon>Apis</taxon>
    </lineage>
</organism>
<reference evidence="1" key="1">
    <citation type="submission" date="2021-01" db="UniProtKB">
        <authorList>
            <consortium name="EnsemblMetazoa"/>
        </authorList>
    </citation>
    <scope>IDENTIFICATION</scope>
    <source>
        <strain evidence="1">DH4</strain>
    </source>
</reference>
<reference evidence="3" key="2">
    <citation type="submission" date="2025-04" db="UniProtKB">
        <authorList>
            <consortium name="RefSeq"/>
        </authorList>
    </citation>
    <scope>IDENTIFICATION</scope>
    <source>
        <strain evidence="3">DH4</strain>
        <tissue evidence="3">Whole body</tissue>
    </source>
</reference>
<accession>A0A7M7MV22</accession>
<dbReference type="Proteomes" id="UP000005203">
    <property type="component" value="Linkage group LG15"/>
</dbReference>
<evidence type="ECO:0000313" key="1">
    <source>
        <dbReference type="EnsemblMetazoa" id="XP_026301411"/>
    </source>
</evidence>
<accession>A0A8B8HBL3</accession>
<protein>
    <submittedName>
        <fullName evidence="3">Uncharacterized protein LOC113218531</fullName>
    </submittedName>
</protein>
<sequence length="229" mass="25909">MCDHCRTYKSMLKEGDNGKTCYQMEMSKPIGMQPITVQPISMQPIAMQPMAPTKQSFTIRSRNLDADSTGCCSWRKTCCDGMCCRHVGNCCATGLEPRMVEKPMPTYPTYPTYPVMQPTPMPPPYTPPAYPYPSVEVPRKRYPLLFEPSASKSITSTLSFHPIYFINFVRNLIGNNVFLRPAPEVAETPERVPCSQEKKLPLCYGGDCQEMNECKNKDIVSDLPRQSER</sequence>
<evidence type="ECO:0000313" key="3">
    <source>
        <dbReference type="RefSeq" id="XP_026301411.1"/>
    </source>
</evidence>
<dbReference type="RefSeq" id="XP_026301411.1">
    <property type="nucleotide sequence ID" value="XM_026445626.1"/>
</dbReference>
<keyword evidence="2" id="KW-1185">Reference proteome</keyword>
<dbReference type="EnsemblMetazoa" id="XM_026445626">
    <property type="protein sequence ID" value="XP_026301411"/>
    <property type="gene ID" value="LOC113218531"/>
</dbReference>
<dbReference type="OrthoDB" id="7577373at2759"/>
<proteinExistence type="predicted"/>
<dbReference type="GeneID" id="113218531"/>
<name>A0A7M7MV22_APIME</name>
<evidence type="ECO:0000313" key="2">
    <source>
        <dbReference type="Proteomes" id="UP000005203"/>
    </source>
</evidence>
<gene>
    <name evidence="3" type="primary">LOC113218531</name>
</gene>
<dbReference type="KEGG" id="ame:113218531"/>
<dbReference type="AlphaFoldDB" id="A0A7M7MV22"/>